<evidence type="ECO:0000313" key="5">
    <source>
        <dbReference type="EMBL" id="KAF5757673.1"/>
    </source>
</evidence>
<evidence type="ECO:0000259" key="4">
    <source>
        <dbReference type="PROSITE" id="PS50102"/>
    </source>
</evidence>
<organism evidence="5 6">
    <name type="scientific">Helianthus annuus</name>
    <name type="common">Common sunflower</name>
    <dbReference type="NCBI Taxonomy" id="4232"/>
    <lineage>
        <taxon>Eukaryota</taxon>
        <taxon>Viridiplantae</taxon>
        <taxon>Streptophyta</taxon>
        <taxon>Embryophyta</taxon>
        <taxon>Tracheophyta</taxon>
        <taxon>Spermatophyta</taxon>
        <taxon>Magnoliopsida</taxon>
        <taxon>eudicotyledons</taxon>
        <taxon>Gunneridae</taxon>
        <taxon>Pentapetalae</taxon>
        <taxon>asterids</taxon>
        <taxon>campanulids</taxon>
        <taxon>Asterales</taxon>
        <taxon>Asteraceae</taxon>
        <taxon>Asteroideae</taxon>
        <taxon>Heliantheae alliance</taxon>
        <taxon>Heliantheae</taxon>
        <taxon>Helianthus</taxon>
    </lineage>
</organism>
<dbReference type="InterPro" id="IPR012677">
    <property type="entry name" value="Nucleotide-bd_a/b_plait_sf"/>
</dbReference>
<feature type="compositionally biased region" description="Gly residues" evidence="3">
    <location>
        <begin position="304"/>
        <end position="316"/>
    </location>
</feature>
<proteinExistence type="inferred from homology"/>
<feature type="compositionally biased region" description="Acidic residues" evidence="3">
    <location>
        <begin position="31"/>
        <end position="42"/>
    </location>
</feature>
<dbReference type="Gramene" id="mRNA:HanXRQr2_Chr17g0829461">
    <property type="protein sequence ID" value="CDS:HanXRQr2_Chr17g0829461.1"/>
    <property type="gene ID" value="HanXRQr2_Chr17g0829461"/>
</dbReference>
<feature type="domain" description="RRM" evidence="4">
    <location>
        <begin position="191"/>
        <end position="269"/>
    </location>
</feature>
<comment type="caution">
    <text evidence="5">The sequence shown here is derived from an EMBL/GenBank/DDBJ whole genome shotgun (WGS) entry which is preliminary data.</text>
</comment>
<evidence type="ECO:0000313" key="6">
    <source>
        <dbReference type="Proteomes" id="UP000215914"/>
    </source>
</evidence>
<keyword evidence="6" id="KW-1185">Reference proteome</keyword>
<dbReference type="EMBL" id="MNCJ02000332">
    <property type="protein sequence ID" value="KAF5757673.1"/>
    <property type="molecule type" value="Genomic_DNA"/>
</dbReference>
<evidence type="ECO:0000256" key="3">
    <source>
        <dbReference type="SAM" id="MobiDB-lite"/>
    </source>
</evidence>
<evidence type="ECO:0000256" key="2">
    <source>
        <dbReference type="PROSITE-ProRule" id="PRU00176"/>
    </source>
</evidence>
<dbReference type="CDD" id="cd12372">
    <property type="entry name" value="RRM_CFIm68_CFIm59"/>
    <property type="match status" value="1"/>
</dbReference>
<dbReference type="InterPro" id="IPR034772">
    <property type="entry name" value="CPSF6/7"/>
</dbReference>
<gene>
    <name evidence="5" type="ORF">HanXRQr2_Chr17g0829461</name>
</gene>
<dbReference type="Gene3D" id="3.30.70.330">
    <property type="match status" value="1"/>
</dbReference>
<reference evidence="5" key="1">
    <citation type="journal article" date="2017" name="Nature">
        <title>The sunflower genome provides insights into oil metabolism, flowering and Asterid evolution.</title>
        <authorList>
            <person name="Badouin H."/>
            <person name="Gouzy J."/>
            <person name="Grassa C.J."/>
            <person name="Murat F."/>
            <person name="Staton S.E."/>
            <person name="Cottret L."/>
            <person name="Lelandais-Briere C."/>
            <person name="Owens G.L."/>
            <person name="Carrere S."/>
            <person name="Mayjonade B."/>
            <person name="Legrand L."/>
            <person name="Gill N."/>
            <person name="Kane N.C."/>
            <person name="Bowers J.E."/>
            <person name="Hubner S."/>
            <person name="Bellec A."/>
            <person name="Berard A."/>
            <person name="Berges H."/>
            <person name="Blanchet N."/>
            <person name="Boniface M.C."/>
            <person name="Brunel D."/>
            <person name="Catrice O."/>
            <person name="Chaidir N."/>
            <person name="Claudel C."/>
            <person name="Donnadieu C."/>
            <person name="Faraut T."/>
            <person name="Fievet G."/>
            <person name="Helmstetter N."/>
            <person name="King M."/>
            <person name="Knapp S.J."/>
            <person name="Lai Z."/>
            <person name="Le Paslier M.C."/>
            <person name="Lippi Y."/>
            <person name="Lorenzon L."/>
            <person name="Mandel J.R."/>
            <person name="Marage G."/>
            <person name="Marchand G."/>
            <person name="Marquand E."/>
            <person name="Bret-Mestries E."/>
            <person name="Morien E."/>
            <person name="Nambeesan S."/>
            <person name="Nguyen T."/>
            <person name="Pegot-Espagnet P."/>
            <person name="Pouilly N."/>
            <person name="Raftis F."/>
            <person name="Sallet E."/>
            <person name="Schiex T."/>
            <person name="Thomas J."/>
            <person name="Vandecasteele C."/>
            <person name="Vares D."/>
            <person name="Vear F."/>
            <person name="Vautrin S."/>
            <person name="Crespi M."/>
            <person name="Mangin B."/>
            <person name="Burke J.M."/>
            <person name="Salse J."/>
            <person name="Munos S."/>
            <person name="Vincourt P."/>
            <person name="Rieseberg L.H."/>
            <person name="Langlade N.B."/>
        </authorList>
    </citation>
    <scope>NUCLEOTIDE SEQUENCE</scope>
    <source>
        <tissue evidence="5">Leaves</tissue>
    </source>
</reference>
<dbReference type="PROSITE" id="PS50102">
    <property type="entry name" value="RRM"/>
    <property type="match status" value="1"/>
</dbReference>
<feature type="compositionally biased region" description="Gly residues" evidence="3">
    <location>
        <begin position="323"/>
        <end position="348"/>
    </location>
</feature>
<dbReference type="GO" id="GO:0003729">
    <property type="term" value="F:mRNA binding"/>
    <property type="evidence" value="ECO:0000318"/>
    <property type="project" value="GO_Central"/>
</dbReference>
<feature type="region of interest" description="Disordered" evidence="3">
    <location>
        <begin position="1"/>
        <end position="42"/>
    </location>
</feature>
<dbReference type="GO" id="GO:0110104">
    <property type="term" value="P:mRNA alternative polyadenylation"/>
    <property type="evidence" value="ECO:0000318"/>
    <property type="project" value="GO_Central"/>
</dbReference>
<feature type="compositionally biased region" description="Polar residues" evidence="3">
    <location>
        <begin position="280"/>
        <end position="291"/>
    </location>
</feature>
<protein>
    <submittedName>
        <fullName evidence="5">RNA recognition motif domain, nucleotide-binding alpha-beta plait domain superfamily</fullName>
    </submittedName>
</protein>
<accession>A0A9K3DNU1</accession>
<feature type="region of interest" description="Disordered" evidence="3">
    <location>
        <begin position="280"/>
        <end position="348"/>
    </location>
</feature>
<reference evidence="5" key="2">
    <citation type="submission" date="2020-06" db="EMBL/GenBank/DDBJ databases">
        <title>Helianthus annuus Genome sequencing and assembly Release 2.</title>
        <authorList>
            <person name="Gouzy J."/>
            <person name="Langlade N."/>
            <person name="Munos S."/>
        </authorList>
    </citation>
    <scope>NUCLEOTIDE SEQUENCE</scope>
    <source>
        <tissue evidence="5">Leaves</tissue>
    </source>
</reference>
<dbReference type="SUPFAM" id="SSF54928">
    <property type="entry name" value="RNA-binding domain, RBD"/>
    <property type="match status" value="1"/>
</dbReference>
<dbReference type="SMART" id="SM00360">
    <property type="entry name" value="RRM"/>
    <property type="match status" value="1"/>
</dbReference>
<keyword evidence="2" id="KW-0694">RNA-binding</keyword>
<dbReference type="InterPro" id="IPR035979">
    <property type="entry name" value="RBD_domain_sf"/>
</dbReference>
<feature type="region of interest" description="Disordered" evidence="3">
    <location>
        <begin position="66"/>
        <end position="99"/>
    </location>
</feature>
<feature type="compositionally biased region" description="Gly residues" evidence="3">
    <location>
        <begin position="493"/>
        <end position="509"/>
    </location>
</feature>
<dbReference type="InterPro" id="IPR000504">
    <property type="entry name" value="RRM_dom"/>
</dbReference>
<feature type="region of interest" description="Disordered" evidence="3">
    <location>
        <begin position="453"/>
        <end position="628"/>
    </location>
</feature>
<dbReference type="GO" id="GO:0005847">
    <property type="term" value="C:mRNA cleavage and polyadenylation specificity factor complex"/>
    <property type="evidence" value="ECO:0000318"/>
    <property type="project" value="GO_Central"/>
</dbReference>
<dbReference type="Pfam" id="PF00076">
    <property type="entry name" value="RRM_1"/>
    <property type="match status" value="1"/>
</dbReference>
<dbReference type="AlphaFoldDB" id="A0A9K3DNU1"/>
<feature type="compositionally biased region" description="Basic and acidic residues" evidence="3">
    <location>
        <begin position="613"/>
        <end position="628"/>
    </location>
</feature>
<evidence type="ECO:0000256" key="1">
    <source>
        <dbReference type="ARBA" id="ARBA00006265"/>
    </source>
</evidence>
<feature type="compositionally biased region" description="Acidic residues" evidence="3">
    <location>
        <begin position="1"/>
        <end position="13"/>
    </location>
</feature>
<dbReference type="PANTHER" id="PTHR23204">
    <property type="entry name" value="CLEAVAGE AND POLYADENYLATION SPECIFIC FACTOR"/>
    <property type="match status" value="1"/>
</dbReference>
<feature type="compositionally biased region" description="Basic and acidic residues" evidence="3">
    <location>
        <begin position="510"/>
        <end position="578"/>
    </location>
</feature>
<comment type="similarity">
    <text evidence="1">Belongs to the RRM CPSF6/7 family.</text>
</comment>
<dbReference type="OrthoDB" id="439808at2759"/>
<dbReference type="Proteomes" id="UP000215914">
    <property type="component" value="Unassembled WGS sequence"/>
</dbReference>
<name>A0A9K3DNU1_HELAN</name>
<sequence>MAEEQLDYGDEEFGGSQKTRYHGDGAIPALADDEIGGEDDEYDDLYNDVNVGENFLQMQRAESLPSVNVGNGKFHDQKPNFPEAQPEARPDSMVPQDKNIPGVAAETGYPTTGLNKEGLTVDLSQKRMVPEASNDVGFHVTQKPSEPIPIGNEQAPMINSNPGNGPGGVPPMPGQQVGANQVRTPAENGATTLFVGELHWWTTDAELENVLSHYGRVKEIKFFDERASGKSKGYCQVDFYDSVSAAACKDGMNGYVFNGRPCVVAFASPQTIRQMGASYGNKNQGPVQSQADAPGRRPVNDVAGRGGGNNFSGGDAGRNYGRGNWGRGGGGGQGVMNRGGGNMRGRGGMGPKNVNTPGFGTGGGYGGPAFGGPPGGFMPPQGMMGGGGFDPTYMGRGAYGGFPGTGFPGMMPQFPGVNAMGLPGVAPHVNPAFFNRGMGGGGGGGMGMMGGGGGGMEGPQAGMWGDTGMGWGGEDHGQSQGQGQRTRESSYGGEDGGSEHGYGGGGGGEGSHEKVTTTRSNREKDREWSENSEKRHRGERDRDPKEHRDRYDKDYKYKEEKDSYRDRDHHRQKDRNAGYDDDWDRGAQGSTRSRSRSRAMPEDDRHHRRSRSRSRDADYGKRRRMRSD</sequence>